<organism evidence="1 2">
    <name type="scientific">Cymbomonas tetramitiformis</name>
    <dbReference type="NCBI Taxonomy" id="36881"/>
    <lineage>
        <taxon>Eukaryota</taxon>
        <taxon>Viridiplantae</taxon>
        <taxon>Chlorophyta</taxon>
        <taxon>Pyramimonadophyceae</taxon>
        <taxon>Pyramimonadales</taxon>
        <taxon>Pyramimonadaceae</taxon>
        <taxon>Cymbomonas</taxon>
    </lineage>
</organism>
<evidence type="ECO:0000313" key="1">
    <source>
        <dbReference type="EMBL" id="KAK3254922.1"/>
    </source>
</evidence>
<evidence type="ECO:0000313" key="2">
    <source>
        <dbReference type="Proteomes" id="UP001190700"/>
    </source>
</evidence>
<proteinExistence type="predicted"/>
<dbReference type="EMBL" id="LGRX02023034">
    <property type="protein sequence ID" value="KAK3254922.1"/>
    <property type="molecule type" value="Genomic_DNA"/>
</dbReference>
<protein>
    <submittedName>
        <fullName evidence="1">Uncharacterized protein</fullName>
    </submittedName>
</protein>
<name>A0AAE0F8A9_9CHLO</name>
<dbReference type="AlphaFoldDB" id="A0AAE0F8A9"/>
<sequence length="147" mass="15894">MFDICRRLLLNGLPNVDGVFKGHTLGTDNAYTSEKLAVWGKLNNLNVLGTVQLNRCDGRVKSAPAEGGKATWESVITVGEARGDFASATAVNDGVNLVLTGYTDNKLVHFLSNYHASPSAANGDTVARWDKGKKEYVQVFRPALKKV</sequence>
<reference evidence="1 2" key="1">
    <citation type="journal article" date="2015" name="Genome Biol. Evol.">
        <title>Comparative Genomics of a Bacterivorous Green Alga Reveals Evolutionary Causalities and Consequences of Phago-Mixotrophic Mode of Nutrition.</title>
        <authorList>
            <person name="Burns J.A."/>
            <person name="Paasch A."/>
            <person name="Narechania A."/>
            <person name="Kim E."/>
        </authorList>
    </citation>
    <scope>NUCLEOTIDE SEQUENCE [LARGE SCALE GENOMIC DNA]</scope>
    <source>
        <strain evidence="1 2">PLY_AMNH</strain>
    </source>
</reference>
<gene>
    <name evidence="1" type="ORF">CYMTET_35877</name>
</gene>
<accession>A0AAE0F8A9</accession>
<comment type="caution">
    <text evidence="1">The sequence shown here is derived from an EMBL/GenBank/DDBJ whole genome shotgun (WGS) entry which is preliminary data.</text>
</comment>
<keyword evidence="2" id="KW-1185">Reference proteome</keyword>
<dbReference type="Proteomes" id="UP001190700">
    <property type="component" value="Unassembled WGS sequence"/>
</dbReference>